<keyword evidence="5" id="KW-0472">Membrane</keyword>
<keyword evidence="11" id="KW-1185">Reference proteome</keyword>
<evidence type="ECO:0000313" key="11">
    <source>
        <dbReference type="Proteomes" id="UP000481087"/>
    </source>
</evidence>
<dbReference type="PANTHER" id="PTHR35789">
    <property type="entry name" value="SPORE GERMINATION PROTEIN B3"/>
    <property type="match status" value="1"/>
</dbReference>
<evidence type="ECO:0000313" key="10">
    <source>
        <dbReference type="EMBL" id="MZQ82443.1"/>
    </source>
</evidence>
<keyword evidence="6" id="KW-0564">Palmitate</keyword>
<dbReference type="NCBIfam" id="TIGR02887">
    <property type="entry name" value="spore_ger_x_C"/>
    <property type="match status" value="1"/>
</dbReference>
<comment type="caution">
    <text evidence="10">The sequence shown here is derived from an EMBL/GenBank/DDBJ whole genome shotgun (WGS) entry which is preliminary data.</text>
</comment>
<accession>A0A6L8UW35</accession>
<organism evidence="10 11">
    <name type="scientific">Paenibacillus silvestris</name>
    <dbReference type="NCBI Taxonomy" id="2606219"/>
    <lineage>
        <taxon>Bacteria</taxon>
        <taxon>Bacillati</taxon>
        <taxon>Bacillota</taxon>
        <taxon>Bacilli</taxon>
        <taxon>Bacillales</taxon>
        <taxon>Paenibacillaceae</taxon>
        <taxon>Paenibacillus</taxon>
    </lineage>
</organism>
<evidence type="ECO:0000256" key="4">
    <source>
        <dbReference type="ARBA" id="ARBA00022729"/>
    </source>
</evidence>
<protein>
    <submittedName>
        <fullName evidence="10">Ger(X)C family spore germination protein</fullName>
    </submittedName>
</protein>
<dbReference type="GO" id="GO:0016020">
    <property type="term" value="C:membrane"/>
    <property type="evidence" value="ECO:0007669"/>
    <property type="project" value="UniProtKB-SubCell"/>
</dbReference>
<dbReference type="InterPro" id="IPR038501">
    <property type="entry name" value="Spore_GerAC_C_sf"/>
</dbReference>
<proteinExistence type="inferred from homology"/>
<keyword evidence="3" id="KW-0309">Germination</keyword>
<keyword evidence="4" id="KW-0732">Signal</keyword>
<gene>
    <name evidence="10" type="ORF">GQF01_10015</name>
</gene>
<dbReference type="InterPro" id="IPR046953">
    <property type="entry name" value="Spore_GerAC-like_C"/>
</dbReference>
<dbReference type="PANTHER" id="PTHR35789:SF1">
    <property type="entry name" value="SPORE GERMINATION PROTEIN B3"/>
    <property type="match status" value="1"/>
</dbReference>
<evidence type="ECO:0000256" key="3">
    <source>
        <dbReference type="ARBA" id="ARBA00022544"/>
    </source>
</evidence>
<name>A0A6L8UW35_9BACL</name>
<keyword evidence="7" id="KW-0449">Lipoprotein</keyword>
<dbReference type="Pfam" id="PF25198">
    <property type="entry name" value="Spore_GerAC_N"/>
    <property type="match status" value="1"/>
</dbReference>
<dbReference type="InterPro" id="IPR008844">
    <property type="entry name" value="Spore_GerAC-like"/>
</dbReference>
<dbReference type="Gene3D" id="3.30.300.210">
    <property type="entry name" value="Nutrient germinant receptor protein C, domain 3"/>
    <property type="match status" value="1"/>
</dbReference>
<evidence type="ECO:0000256" key="5">
    <source>
        <dbReference type="ARBA" id="ARBA00023136"/>
    </source>
</evidence>
<evidence type="ECO:0000259" key="8">
    <source>
        <dbReference type="Pfam" id="PF05504"/>
    </source>
</evidence>
<sequence length="371" mass="42026">MRVRRAILLLIVVLLVLPGCDDRTDLEDISLLLMLGIDLDKDNNLVFYSSSPVFNKEAKEKNEQTKVYSPTVRGARNELDARVSALISSGKVQSILVGSRVLEHEGWFKLLDLCFRDSKSNILAKVIAVEGSVEDIMFFKPLNKRRLPLHVATLIDTAKERNLIAATTLHNLHSQEYEKGITPYLPQLRKDGEIVATGTALLNKKGKYVAKLNARENQLLLLLQGGIKGSLTYSLQLPEESSDDLFSEGTVTFYIMHFTRKVKVTYSQDQFHFDVVLNLPIFITEKLFALDVDKEGKKLEKMIKTQLDTQMKELIDKFQKYQIDPIGLGLFARAHEYEAWKKVDDHWGEVLAKSEVNVHVNAVVKDVGEVK</sequence>
<dbReference type="EMBL" id="WTUZ01000014">
    <property type="protein sequence ID" value="MZQ82443.1"/>
    <property type="molecule type" value="Genomic_DNA"/>
</dbReference>
<comment type="similarity">
    <text evidence="2">Belongs to the GerABKC lipoprotein family.</text>
</comment>
<evidence type="ECO:0000256" key="1">
    <source>
        <dbReference type="ARBA" id="ARBA00004635"/>
    </source>
</evidence>
<feature type="domain" description="Spore germination GerAC-like C-terminal" evidence="8">
    <location>
        <begin position="197"/>
        <end position="368"/>
    </location>
</feature>
<evidence type="ECO:0000259" key="9">
    <source>
        <dbReference type="Pfam" id="PF25198"/>
    </source>
</evidence>
<evidence type="ECO:0000256" key="6">
    <source>
        <dbReference type="ARBA" id="ARBA00023139"/>
    </source>
</evidence>
<comment type="subcellular location">
    <subcellularLocation>
        <location evidence="1">Membrane</location>
        <topology evidence="1">Lipid-anchor</topology>
    </subcellularLocation>
</comment>
<dbReference type="Pfam" id="PF05504">
    <property type="entry name" value="Spore_GerAC"/>
    <property type="match status" value="1"/>
</dbReference>
<dbReference type="InterPro" id="IPR057336">
    <property type="entry name" value="GerAC_N"/>
</dbReference>
<dbReference type="AlphaFoldDB" id="A0A6L8UW35"/>
<dbReference type="Proteomes" id="UP000481087">
    <property type="component" value="Unassembled WGS sequence"/>
</dbReference>
<feature type="domain" description="Spore germination protein N-terminal" evidence="9">
    <location>
        <begin position="22"/>
        <end position="189"/>
    </location>
</feature>
<dbReference type="GO" id="GO:0009847">
    <property type="term" value="P:spore germination"/>
    <property type="evidence" value="ECO:0007669"/>
    <property type="project" value="InterPro"/>
</dbReference>
<reference evidence="10 11" key="1">
    <citation type="submission" date="2019-12" db="EMBL/GenBank/DDBJ databases">
        <title>Paenibacillus sp. nov. sp. isolated from soil.</title>
        <authorList>
            <person name="Kim J."/>
            <person name="Jeong S.E."/>
            <person name="Jung H.S."/>
            <person name="Jeon C.O."/>
        </authorList>
    </citation>
    <scope>NUCLEOTIDE SEQUENCE [LARGE SCALE GENOMIC DNA]</scope>
    <source>
        <strain evidence="10 11">5J-6</strain>
    </source>
</reference>
<evidence type="ECO:0000256" key="2">
    <source>
        <dbReference type="ARBA" id="ARBA00007886"/>
    </source>
</evidence>
<evidence type="ECO:0000256" key="7">
    <source>
        <dbReference type="ARBA" id="ARBA00023288"/>
    </source>
</evidence>